<dbReference type="Proteomes" id="UP001196413">
    <property type="component" value="Unassembled WGS sequence"/>
</dbReference>
<accession>A0AAD5N0T9</accession>
<reference evidence="2" key="1">
    <citation type="submission" date="2021-06" db="EMBL/GenBank/DDBJ databases">
        <title>Parelaphostrongylus tenuis whole genome reference sequence.</title>
        <authorList>
            <person name="Garwood T.J."/>
            <person name="Larsen P.A."/>
            <person name="Fountain-Jones N.M."/>
            <person name="Garbe J.R."/>
            <person name="Macchietto M.G."/>
            <person name="Kania S.A."/>
            <person name="Gerhold R.W."/>
            <person name="Richards J.E."/>
            <person name="Wolf T.M."/>
        </authorList>
    </citation>
    <scope>NUCLEOTIDE SEQUENCE</scope>
    <source>
        <strain evidence="2">MNPRO001-30</strain>
        <tissue evidence="2">Meninges</tissue>
    </source>
</reference>
<proteinExistence type="predicted"/>
<name>A0AAD5N0T9_PARTN</name>
<evidence type="ECO:0000313" key="3">
    <source>
        <dbReference type="Proteomes" id="UP001196413"/>
    </source>
</evidence>
<dbReference type="EMBL" id="JAHQIW010001911">
    <property type="protein sequence ID" value="KAJ1354015.1"/>
    <property type="molecule type" value="Genomic_DNA"/>
</dbReference>
<evidence type="ECO:0000313" key="1">
    <source>
        <dbReference type="EMBL" id="KAJ1354015.1"/>
    </source>
</evidence>
<gene>
    <name evidence="1" type="ORF">KIN20_010814</name>
    <name evidence="2" type="ORF">KIN20_018212</name>
</gene>
<protein>
    <submittedName>
        <fullName evidence="2">Uncharacterized protein</fullName>
    </submittedName>
</protein>
<dbReference type="EMBL" id="JAHQIW010003624">
    <property type="protein sequence ID" value="KAJ1359466.1"/>
    <property type="molecule type" value="Genomic_DNA"/>
</dbReference>
<organism evidence="2 3">
    <name type="scientific">Parelaphostrongylus tenuis</name>
    <name type="common">Meningeal worm</name>
    <dbReference type="NCBI Taxonomy" id="148309"/>
    <lineage>
        <taxon>Eukaryota</taxon>
        <taxon>Metazoa</taxon>
        <taxon>Ecdysozoa</taxon>
        <taxon>Nematoda</taxon>
        <taxon>Chromadorea</taxon>
        <taxon>Rhabditida</taxon>
        <taxon>Rhabditina</taxon>
        <taxon>Rhabditomorpha</taxon>
        <taxon>Strongyloidea</taxon>
        <taxon>Metastrongylidae</taxon>
        <taxon>Parelaphostrongylus</taxon>
    </lineage>
</organism>
<keyword evidence="3" id="KW-1185">Reference proteome</keyword>
<dbReference type="AlphaFoldDB" id="A0AAD5N0T9"/>
<sequence>MGQRLASSLAIAFMSKVEAPTGATANEKMCTVFAFTEVDKIMPTALRRRRGIVLTKLLFRMEKLLQDLATELAHSAKTTMSHELHFPSHLTAI</sequence>
<comment type="caution">
    <text evidence="2">The sequence shown here is derived from an EMBL/GenBank/DDBJ whole genome shotgun (WGS) entry which is preliminary data.</text>
</comment>
<evidence type="ECO:0000313" key="2">
    <source>
        <dbReference type="EMBL" id="KAJ1359466.1"/>
    </source>
</evidence>